<evidence type="ECO:0000313" key="5">
    <source>
        <dbReference type="Proteomes" id="UP000057389"/>
    </source>
</evidence>
<dbReference type="RefSeq" id="WP_060467495.1">
    <property type="nucleotide sequence ID" value="NZ_AP025514.1"/>
</dbReference>
<dbReference type="InterPro" id="IPR018976">
    <property type="entry name" value="Imelysin-like"/>
</dbReference>
<comment type="subcellular location">
    <subcellularLocation>
        <location evidence="1">Cell envelope</location>
    </subcellularLocation>
</comment>
<evidence type="ECO:0000313" key="4">
    <source>
        <dbReference type="EMBL" id="KWU01667.1"/>
    </source>
</evidence>
<gene>
    <name evidence="4" type="ORF">APQ14_04160</name>
</gene>
<dbReference type="Proteomes" id="UP000057389">
    <property type="component" value="Unassembled WGS sequence"/>
</dbReference>
<evidence type="ECO:0000256" key="2">
    <source>
        <dbReference type="ARBA" id="ARBA00022729"/>
    </source>
</evidence>
<dbReference type="PROSITE" id="PS51257">
    <property type="entry name" value="PROKAR_LIPOPROTEIN"/>
    <property type="match status" value="1"/>
</dbReference>
<dbReference type="OrthoDB" id="5729110at2"/>
<reference evidence="4 5" key="1">
    <citation type="submission" date="2015-11" db="EMBL/GenBank/DDBJ databases">
        <title>Draft WGS of Vibrio toranzoniae.</title>
        <authorList>
            <person name="Lasa A."/>
            <person name="Romalde J.L."/>
        </authorList>
    </citation>
    <scope>NUCLEOTIDE SEQUENCE [LARGE SCALE GENOMIC DNA]</scope>
    <source>
        <strain evidence="4 5">Vb 10.8</strain>
    </source>
</reference>
<proteinExistence type="predicted"/>
<dbReference type="GeneID" id="300178154"/>
<sequence>MTHKFLLMPLSVLIMAGCQSSGEQTASSEFNGVSYQADTTAHISRSVYQQEFDSALLFAKQASELEVLMQGYCETNNVELDALKDQWQLTMNNWMALQGQERGPTAALEESWNVQFWPDKKNTTGLKMRQLTQQDKAWSQDEIAQQSVTVQGLGALEWSLYDEQSPLLQDKALGCLSSQAIAQNLAMKSASIAEAWQVNPWLAQDETRWESEYIALLTNQLDYSMKKLSRPMAKIGHPRPYFSESWRAQTSMTQLKANVAALEKLYLADGNGLDGLLREKGLSDLADRVADQFTLTLDTWPTESSLFELLQSKEGYRTVLTQYNKLEHLKYLIHEEVAIELGVVIGFNATDGD</sequence>
<keyword evidence="2" id="KW-0732">Signal</keyword>
<dbReference type="Gene3D" id="1.20.1420.20">
    <property type="entry name" value="M75 peptidase, HXXE motif"/>
    <property type="match status" value="1"/>
</dbReference>
<keyword evidence="5" id="KW-1185">Reference proteome</keyword>
<dbReference type="CDD" id="cd14659">
    <property type="entry name" value="Imelysin-like_IPPA"/>
    <property type="match status" value="1"/>
</dbReference>
<evidence type="ECO:0000256" key="1">
    <source>
        <dbReference type="ARBA" id="ARBA00004196"/>
    </source>
</evidence>
<dbReference type="AlphaFoldDB" id="A0A109DA33"/>
<feature type="domain" description="Imelysin-like" evidence="3">
    <location>
        <begin position="59"/>
        <end position="332"/>
    </location>
</feature>
<evidence type="ECO:0000259" key="3">
    <source>
        <dbReference type="Pfam" id="PF09375"/>
    </source>
</evidence>
<dbReference type="GO" id="GO:0030313">
    <property type="term" value="C:cell envelope"/>
    <property type="evidence" value="ECO:0007669"/>
    <property type="project" value="UniProtKB-SubCell"/>
</dbReference>
<dbReference type="InterPro" id="IPR034984">
    <property type="entry name" value="Imelysin-like_IPPA"/>
</dbReference>
<dbReference type="InterPro" id="IPR038352">
    <property type="entry name" value="Imelysin_sf"/>
</dbReference>
<name>A0A109DA33_9VIBR</name>
<accession>A0A109DA33</accession>
<dbReference type="EMBL" id="LMXU01000009">
    <property type="protein sequence ID" value="KWU01667.1"/>
    <property type="molecule type" value="Genomic_DNA"/>
</dbReference>
<organism evidence="4 5">
    <name type="scientific">Vibrio toranzoniae</name>
    <dbReference type="NCBI Taxonomy" id="1194427"/>
    <lineage>
        <taxon>Bacteria</taxon>
        <taxon>Pseudomonadati</taxon>
        <taxon>Pseudomonadota</taxon>
        <taxon>Gammaproteobacteria</taxon>
        <taxon>Vibrionales</taxon>
        <taxon>Vibrionaceae</taxon>
        <taxon>Vibrio</taxon>
    </lineage>
</organism>
<protein>
    <submittedName>
        <fullName evidence="4">Iron-regulated protein A</fullName>
    </submittedName>
</protein>
<comment type="caution">
    <text evidence="4">The sequence shown here is derived from an EMBL/GenBank/DDBJ whole genome shotgun (WGS) entry which is preliminary data.</text>
</comment>
<dbReference type="Pfam" id="PF09375">
    <property type="entry name" value="Peptidase_M75"/>
    <property type="match status" value="1"/>
</dbReference>